<reference evidence="1 2" key="1">
    <citation type="submission" date="2017-05" db="EMBL/GenBank/DDBJ databases">
        <title>Biotechnological potential of actinobacteria isolated from South African environments.</title>
        <authorList>
            <person name="Le Roes-Hill M."/>
            <person name="Prins A."/>
            <person name="Durrell K.A."/>
        </authorList>
    </citation>
    <scope>NUCLEOTIDE SEQUENCE [LARGE SCALE GENOMIC DNA]</scope>
    <source>
        <strain evidence="1">BS2</strain>
    </source>
</reference>
<evidence type="ECO:0000313" key="2">
    <source>
        <dbReference type="Proteomes" id="UP000194632"/>
    </source>
</evidence>
<keyword evidence="2" id="KW-1185">Reference proteome</keyword>
<comment type="caution">
    <text evidence="1">The sequence shown here is derived from an EMBL/GenBank/DDBJ whole genome shotgun (WGS) entry which is preliminary data.</text>
</comment>
<dbReference type="InterPro" id="IPR045592">
    <property type="entry name" value="DUF6461"/>
</dbReference>
<dbReference type="EMBL" id="NGFO01000023">
    <property type="protein sequence ID" value="OUC77237.1"/>
    <property type="molecule type" value="Genomic_DNA"/>
</dbReference>
<evidence type="ECO:0000313" key="1">
    <source>
        <dbReference type="EMBL" id="OUC77237.1"/>
    </source>
</evidence>
<accession>A0A243Q723</accession>
<dbReference type="STRING" id="417102.CA982_18580"/>
<organism evidence="1 2">
    <name type="scientific">Gordonia lacunae</name>
    <dbReference type="NCBI Taxonomy" id="417102"/>
    <lineage>
        <taxon>Bacteria</taxon>
        <taxon>Bacillati</taxon>
        <taxon>Actinomycetota</taxon>
        <taxon>Actinomycetes</taxon>
        <taxon>Mycobacteriales</taxon>
        <taxon>Gordoniaceae</taxon>
        <taxon>Gordonia</taxon>
    </lineage>
</organism>
<gene>
    <name evidence="1" type="ORF">CA982_18580</name>
</gene>
<dbReference type="RefSeq" id="WP_086536744.1">
    <property type="nucleotide sequence ID" value="NZ_NGFO01000023.1"/>
</dbReference>
<proteinExistence type="predicted"/>
<dbReference type="AlphaFoldDB" id="A0A243Q723"/>
<dbReference type="Proteomes" id="UP000194632">
    <property type="component" value="Unassembled WGS sequence"/>
</dbReference>
<dbReference type="Pfam" id="PF20062">
    <property type="entry name" value="DUF6461"/>
    <property type="match status" value="1"/>
</dbReference>
<protein>
    <submittedName>
        <fullName evidence="1">Uncharacterized protein</fullName>
    </submittedName>
</protein>
<name>A0A243Q723_9ACTN</name>
<sequence length="197" mass="21471">MAYTYRDFGWLAIDYPWTTNAFSMAYVSNADPREVIAALTTRSLPNTKGLEGVNETSWEHFEVIGAAQLDTWTITVAPTSLAAGSDTDMAELSRGREIVSLSRDVEAVSVFTIWQDGTQVTSFDPLLRSAYTRDPNAGDWPSLMQTAVLEPDPYEDGTGDDGLHHIIDGSLAMAANHTGLAITPEFLRTAEFTCGEA</sequence>